<keyword evidence="3" id="KW-1185">Reference proteome</keyword>
<dbReference type="InterPro" id="IPR028098">
    <property type="entry name" value="Glyco_trans_4-like_N"/>
</dbReference>
<protein>
    <recommendedName>
        <fullName evidence="1">Glycosyltransferase subfamily 4-like N-terminal domain-containing protein</fullName>
    </recommendedName>
</protein>
<dbReference type="Pfam" id="PF13579">
    <property type="entry name" value="Glyco_trans_4_4"/>
    <property type="match status" value="1"/>
</dbReference>
<feature type="domain" description="Glycosyltransferase subfamily 4-like N-terminal" evidence="1">
    <location>
        <begin position="19"/>
        <end position="223"/>
    </location>
</feature>
<dbReference type="EMBL" id="BIXY01000020">
    <property type="protein sequence ID" value="GCF08217.1"/>
    <property type="molecule type" value="Genomic_DNA"/>
</dbReference>
<sequence length="440" mass="48755">MDKQLRICMVAFLYAPIIGGAETRAANQAHQLQEFGHQVMIITLQRYKDWKKAENIDGIPVIRIGGSFNQHGRLRIGRVGHIPIDIVMFFQLWRMRHSYDILHTIQLSPLSGVAALVGKLTGKPVIISIPSTGPGKKPRPQDAVMMADTLVDQSIDTSFLKVAYEDTVVGDMTHMKKTAVGGDVILRYLKKSDAFYHVLSNRSRTYMISNGFRAAKITHIPNGIDIEKFAPVAELRPDPTQPERDILCVARLQYPKGVDVLLHAWKRLMSAPAEWRTQLKPRLLIAGTGQSEAQLKQLTHALALDESVVFLGSCNDVIPLLQRAWGFVLPSRWEGMPNALLEAMSCGLPCIATRVSGSEDIVNDGDNALLVEPEDPVALALALQRLIADTELTRQLALAGRATVIKDYQLTTTAEQLILFYQQTLGQATQSPILESVEKK</sequence>
<dbReference type="SUPFAM" id="SSF53756">
    <property type="entry name" value="UDP-Glycosyltransferase/glycogen phosphorylase"/>
    <property type="match status" value="1"/>
</dbReference>
<proteinExistence type="predicted"/>
<reference evidence="2 3" key="1">
    <citation type="submission" date="2019-01" db="EMBL/GenBank/DDBJ databases">
        <title>Draft genome sequence of Dictyobacter sp. Uno17.</title>
        <authorList>
            <person name="Wang C.M."/>
            <person name="Zheng Y."/>
            <person name="Sakai Y."/>
            <person name="Abe K."/>
            <person name="Yokota A."/>
            <person name="Yabe S."/>
        </authorList>
    </citation>
    <scope>NUCLEOTIDE SEQUENCE [LARGE SCALE GENOMIC DNA]</scope>
    <source>
        <strain evidence="2 3">Uno17</strain>
    </source>
</reference>
<dbReference type="Proteomes" id="UP000322530">
    <property type="component" value="Unassembled WGS sequence"/>
</dbReference>
<evidence type="ECO:0000313" key="3">
    <source>
        <dbReference type="Proteomes" id="UP000322530"/>
    </source>
</evidence>
<dbReference type="AlphaFoldDB" id="A0A5A5TA47"/>
<comment type="caution">
    <text evidence="2">The sequence shown here is derived from an EMBL/GenBank/DDBJ whole genome shotgun (WGS) entry which is preliminary data.</text>
</comment>
<organism evidence="2 3">
    <name type="scientific">Dictyobacter arantiisoli</name>
    <dbReference type="NCBI Taxonomy" id="2014874"/>
    <lineage>
        <taxon>Bacteria</taxon>
        <taxon>Bacillati</taxon>
        <taxon>Chloroflexota</taxon>
        <taxon>Ktedonobacteria</taxon>
        <taxon>Ktedonobacterales</taxon>
        <taxon>Dictyobacteraceae</taxon>
        <taxon>Dictyobacter</taxon>
    </lineage>
</organism>
<name>A0A5A5TA47_9CHLR</name>
<dbReference type="GO" id="GO:0016758">
    <property type="term" value="F:hexosyltransferase activity"/>
    <property type="evidence" value="ECO:0007669"/>
    <property type="project" value="TreeGrafter"/>
</dbReference>
<dbReference type="PANTHER" id="PTHR45947:SF3">
    <property type="entry name" value="SULFOQUINOVOSYL TRANSFERASE SQD2"/>
    <property type="match status" value="1"/>
</dbReference>
<dbReference type="InterPro" id="IPR050194">
    <property type="entry name" value="Glycosyltransferase_grp1"/>
</dbReference>
<accession>A0A5A5TA47</accession>
<evidence type="ECO:0000259" key="1">
    <source>
        <dbReference type="Pfam" id="PF13579"/>
    </source>
</evidence>
<dbReference type="RefSeq" id="WP_172631975.1">
    <property type="nucleotide sequence ID" value="NZ_BIXY01000020.1"/>
</dbReference>
<dbReference type="PANTHER" id="PTHR45947">
    <property type="entry name" value="SULFOQUINOVOSYL TRANSFERASE SQD2"/>
    <property type="match status" value="1"/>
</dbReference>
<dbReference type="CDD" id="cd03801">
    <property type="entry name" value="GT4_PimA-like"/>
    <property type="match status" value="1"/>
</dbReference>
<dbReference type="Pfam" id="PF13692">
    <property type="entry name" value="Glyco_trans_1_4"/>
    <property type="match status" value="1"/>
</dbReference>
<gene>
    <name evidence="2" type="ORF">KDI_17810</name>
</gene>
<evidence type="ECO:0000313" key="2">
    <source>
        <dbReference type="EMBL" id="GCF08217.1"/>
    </source>
</evidence>
<dbReference type="Gene3D" id="3.40.50.2000">
    <property type="entry name" value="Glycogen Phosphorylase B"/>
    <property type="match status" value="2"/>
</dbReference>